<evidence type="ECO:0000313" key="6">
    <source>
        <dbReference type="Proteomes" id="UP000761534"/>
    </source>
</evidence>
<dbReference type="GO" id="GO:0008757">
    <property type="term" value="F:S-adenosylmethionine-dependent methyltransferase activity"/>
    <property type="evidence" value="ECO:0007669"/>
    <property type="project" value="InterPro"/>
</dbReference>
<dbReference type="Gene3D" id="3.40.50.150">
    <property type="entry name" value="Vaccinia Virus protein VP39"/>
    <property type="match status" value="1"/>
</dbReference>
<dbReference type="Pfam" id="PF08241">
    <property type="entry name" value="Methyltransf_11"/>
    <property type="match status" value="1"/>
</dbReference>
<dbReference type="VEuPathDB" id="FungiDB:TRICI_006012"/>
<keyword evidence="6" id="KW-1185">Reference proteome</keyword>
<gene>
    <name evidence="5" type="ORF">TRICI_006012</name>
</gene>
<proteinExistence type="inferred from homology"/>
<comment type="similarity">
    <text evidence="1">Belongs to the methyltransferase superfamily.</text>
</comment>
<dbReference type="CDD" id="cd02440">
    <property type="entry name" value="AdoMet_MTases"/>
    <property type="match status" value="1"/>
</dbReference>
<dbReference type="OrthoDB" id="10027013at2759"/>
<evidence type="ECO:0000256" key="3">
    <source>
        <dbReference type="ARBA" id="ARBA00022679"/>
    </source>
</evidence>
<name>A0A642UMK2_9ASCO</name>
<accession>A0A642UMK2</accession>
<keyword evidence="3" id="KW-0808">Transferase</keyword>
<reference evidence="5" key="1">
    <citation type="journal article" date="2019" name="G3 (Bethesda)">
        <title>Genome Assemblies of Two Rare Opportunistic Yeast Pathogens: Diutina rugosa (syn. Candida rugosa) and Trichomonascus ciferrii (syn. Candida ciferrii).</title>
        <authorList>
            <person name="Mixao V."/>
            <person name="Saus E."/>
            <person name="Hansen A.P."/>
            <person name="Lass-Florl C."/>
            <person name="Gabaldon T."/>
        </authorList>
    </citation>
    <scope>NUCLEOTIDE SEQUENCE</scope>
    <source>
        <strain evidence="5">CBS 4856</strain>
    </source>
</reference>
<sequence>MASFASKTFSAASYLAARPRYPASLYNYVIDYCRKHCVDGRLENALDVGCGPGANTAPLLESFEKVCGVDPSPGMIEQAKKQVTDAARLSFYQGTEQDFADSISPESIDLITVAQAIHWFDAPKFYDNVYRALKPNGTVAFWGYLDPVFVDHPKVSDLHMECLYGENALGPYWEPGRKLLREKLVFADPPTDRFTDIERVENMSLQPDMSSPIELHRQCAFSDYISLMKTASSYHNWKQVNPNSPDVVDTFAQQAKQLENWSDNTQITIKWLTVLVLATKN</sequence>
<comment type="caution">
    <text evidence="5">The sequence shown here is derived from an EMBL/GenBank/DDBJ whole genome shotgun (WGS) entry which is preliminary data.</text>
</comment>
<dbReference type="PANTHER" id="PTHR44942">
    <property type="entry name" value="METHYLTRANSF_11 DOMAIN-CONTAINING PROTEIN"/>
    <property type="match status" value="1"/>
</dbReference>
<evidence type="ECO:0000256" key="2">
    <source>
        <dbReference type="ARBA" id="ARBA00022603"/>
    </source>
</evidence>
<keyword evidence="2" id="KW-0489">Methyltransferase</keyword>
<dbReference type="PANTHER" id="PTHR44942:SF4">
    <property type="entry name" value="METHYLTRANSFERASE TYPE 11 DOMAIN-CONTAINING PROTEIN"/>
    <property type="match status" value="1"/>
</dbReference>
<protein>
    <recommendedName>
        <fullName evidence="4">Methyltransferase type 11 domain-containing protein</fullName>
    </recommendedName>
</protein>
<dbReference type="Proteomes" id="UP000761534">
    <property type="component" value="Unassembled WGS sequence"/>
</dbReference>
<evidence type="ECO:0000313" key="5">
    <source>
        <dbReference type="EMBL" id="KAA8901766.1"/>
    </source>
</evidence>
<dbReference type="AlphaFoldDB" id="A0A642UMK2"/>
<organism evidence="5 6">
    <name type="scientific">Trichomonascus ciferrii</name>
    <dbReference type="NCBI Taxonomy" id="44093"/>
    <lineage>
        <taxon>Eukaryota</taxon>
        <taxon>Fungi</taxon>
        <taxon>Dikarya</taxon>
        <taxon>Ascomycota</taxon>
        <taxon>Saccharomycotina</taxon>
        <taxon>Dipodascomycetes</taxon>
        <taxon>Dipodascales</taxon>
        <taxon>Trichomonascaceae</taxon>
        <taxon>Trichomonascus</taxon>
        <taxon>Trichomonascus ciferrii complex</taxon>
    </lineage>
</organism>
<dbReference type="EMBL" id="SWFS01000481">
    <property type="protein sequence ID" value="KAA8901766.1"/>
    <property type="molecule type" value="Genomic_DNA"/>
</dbReference>
<dbReference type="InterPro" id="IPR029063">
    <property type="entry name" value="SAM-dependent_MTases_sf"/>
</dbReference>
<evidence type="ECO:0000259" key="4">
    <source>
        <dbReference type="Pfam" id="PF08241"/>
    </source>
</evidence>
<dbReference type="InterPro" id="IPR051052">
    <property type="entry name" value="Diverse_substrate_MTase"/>
</dbReference>
<evidence type="ECO:0000256" key="1">
    <source>
        <dbReference type="ARBA" id="ARBA00008361"/>
    </source>
</evidence>
<feature type="domain" description="Methyltransferase type 11" evidence="4">
    <location>
        <begin position="46"/>
        <end position="141"/>
    </location>
</feature>
<dbReference type="SUPFAM" id="SSF53335">
    <property type="entry name" value="S-adenosyl-L-methionine-dependent methyltransferases"/>
    <property type="match status" value="1"/>
</dbReference>
<dbReference type="GO" id="GO:0032259">
    <property type="term" value="P:methylation"/>
    <property type="evidence" value="ECO:0007669"/>
    <property type="project" value="UniProtKB-KW"/>
</dbReference>
<dbReference type="InterPro" id="IPR013216">
    <property type="entry name" value="Methyltransf_11"/>
</dbReference>